<proteinExistence type="predicted"/>
<protein>
    <submittedName>
        <fullName evidence="1">Uncharacterized protein</fullName>
    </submittedName>
</protein>
<comment type="caution">
    <text evidence="1">The sequence shown here is derived from an EMBL/GenBank/DDBJ whole genome shotgun (WGS) entry which is preliminary data.</text>
</comment>
<name>X0WZV6_9ZZZZ</name>
<evidence type="ECO:0000313" key="1">
    <source>
        <dbReference type="EMBL" id="GAG28742.1"/>
    </source>
</evidence>
<dbReference type="AlphaFoldDB" id="X0WZV6"/>
<dbReference type="EMBL" id="BARS01048955">
    <property type="protein sequence ID" value="GAG28742.1"/>
    <property type="molecule type" value="Genomic_DNA"/>
</dbReference>
<reference evidence="1" key="1">
    <citation type="journal article" date="2014" name="Front. Microbiol.">
        <title>High frequency of phylogenetically diverse reductive dehalogenase-homologous genes in deep subseafloor sedimentary metagenomes.</title>
        <authorList>
            <person name="Kawai M."/>
            <person name="Futagami T."/>
            <person name="Toyoda A."/>
            <person name="Takaki Y."/>
            <person name="Nishi S."/>
            <person name="Hori S."/>
            <person name="Arai W."/>
            <person name="Tsubouchi T."/>
            <person name="Morono Y."/>
            <person name="Uchiyama I."/>
            <person name="Ito T."/>
            <person name="Fujiyama A."/>
            <person name="Inagaki F."/>
            <person name="Takami H."/>
        </authorList>
    </citation>
    <scope>NUCLEOTIDE SEQUENCE</scope>
    <source>
        <strain evidence="1">Expedition CK06-06</strain>
    </source>
</reference>
<sequence>MCVDLKFEQLGNSLAKHLSHGVELCVVKIDHEGFPVIHATTPRDSRDISQFLSGIRPNLPTKSCEECFDLRKTVICHNYCWSCGRKFYD</sequence>
<gene>
    <name evidence="1" type="ORF">S01H1_73278</name>
</gene>
<accession>X0WZV6</accession>
<organism evidence="1">
    <name type="scientific">marine sediment metagenome</name>
    <dbReference type="NCBI Taxonomy" id="412755"/>
    <lineage>
        <taxon>unclassified sequences</taxon>
        <taxon>metagenomes</taxon>
        <taxon>ecological metagenomes</taxon>
    </lineage>
</organism>